<accession>A0A8S5NXC7</accession>
<name>A0A8S5NXC7_9CAUD</name>
<dbReference type="EMBL" id="BK015264">
    <property type="protein sequence ID" value="DAD98619.1"/>
    <property type="molecule type" value="Genomic_DNA"/>
</dbReference>
<feature type="domain" description="Bacteriophage T5 Orf172 DNA-binding" evidence="1">
    <location>
        <begin position="7"/>
        <end position="47"/>
    </location>
</feature>
<dbReference type="GO" id="GO:0004519">
    <property type="term" value="F:endonuclease activity"/>
    <property type="evidence" value="ECO:0007669"/>
    <property type="project" value="UniProtKB-KW"/>
</dbReference>
<proteinExistence type="predicted"/>
<evidence type="ECO:0000313" key="2">
    <source>
        <dbReference type="EMBL" id="DAD98619.1"/>
    </source>
</evidence>
<keyword evidence="2" id="KW-0378">Hydrolase</keyword>
<keyword evidence="2" id="KW-0540">Nuclease</keyword>
<protein>
    <submittedName>
        <fullName evidence="2">Endonuclease</fullName>
    </submittedName>
</protein>
<reference evidence="2" key="1">
    <citation type="journal article" date="2021" name="Proc. Natl. Acad. Sci. U.S.A.">
        <title>A Catalog of Tens of Thousands of Viruses from Human Metagenomes Reveals Hidden Associations with Chronic Diseases.</title>
        <authorList>
            <person name="Tisza M.J."/>
            <person name="Buck C.B."/>
        </authorList>
    </citation>
    <scope>NUCLEOTIDE SEQUENCE</scope>
    <source>
        <strain evidence="2">CtTnV63</strain>
    </source>
</reference>
<dbReference type="Pfam" id="PF10544">
    <property type="entry name" value="T5orf172"/>
    <property type="match status" value="1"/>
</dbReference>
<sequence>MSNEKQFLYVGHYITEQGEYILKIGTTNDLERRRKEHTRNYRRCKNCPMPKDTEFCYDWTLPLSKYNTLRYEDANRAEWQKMGIGTFIRNDRFKCTEKPPSIQVSIKKTYTINL</sequence>
<evidence type="ECO:0000259" key="1">
    <source>
        <dbReference type="Pfam" id="PF10544"/>
    </source>
</evidence>
<dbReference type="InterPro" id="IPR018306">
    <property type="entry name" value="Phage_T5_Orf172_DNA-bd"/>
</dbReference>
<organism evidence="2">
    <name type="scientific">Siphoviridae sp. ctTnV63</name>
    <dbReference type="NCBI Taxonomy" id="2825523"/>
    <lineage>
        <taxon>Viruses</taxon>
        <taxon>Duplodnaviria</taxon>
        <taxon>Heunggongvirae</taxon>
        <taxon>Uroviricota</taxon>
        <taxon>Caudoviricetes</taxon>
    </lineage>
</organism>
<keyword evidence="2" id="KW-0255">Endonuclease</keyword>